<organism evidence="3 4">
    <name type="scientific">Xanthocytophaga agilis</name>
    <dbReference type="NCBI Taxonomy" id="3048010"/>
    <lineage>
        <taxon>Bacteria</taxon>
        <taxon>Pseudomonadati</taxon>
        <taxon>Bacteroidota</taxon>
        <taxon>Cytophagia</taxon>
        <taxon>Cytophagales</taxon>
        <taxon>Rhodocytophagaceae</taxon>
        <taxon>Xanthocytophaga</taxon>
    </lineage>
</organism>
<dbReference type="Gene3D" id="6.10.250.3100">
    <property type="match status" value="1"/>
</dbReference>
<comment type="caution">
    <text evidence="3">The sequence shown here is derived from an EMBL/GenBank/DDBJ whole genome shotgun (WGS) entry which is preliminary data.</text>
</comment>
<dbReference type="Proteomes" id="UP001232063">
    <property type="component" value="Unassembled WGS sequence"/>
</dbReference>
<dbReference type="PANTHER" id="PTHR43861">
    <property type="entry name" value="TRANS-ACONITATE 2-METHYLTRANSFERASE-RELATED"/>
    <property type="match status" value="1"/>
</dbReference>
<dbReference type="PANTHER" id="PTHR43861:SF5">
    <property type="entry name" value="BLL5978 PROTEIN"/>
    <property type="match status" value="1"/>
</dbReference>
<dbReference type="GO" id="GO:0008168">
    <property type="term" value="F:methyltransferase activity"/>
    <property type="evidence" value="ECO:0007669"/>
    <property type="project" value="UniProtKB-KW"/>
</dbReference>
<dbReference type="AlphaFoldDB" id="A0AAE3R2I2"/>
<dbReference type="GO" id="GO:0032259">
    <property type="term" value="P:methylation"/>
    <property type="evidence" value="ECO:0007669"/>
    <property type="project" value="UniProtKB-KW"/>
</dbReference>
<dbReference type="Gene3D" id="3.40.50.150">
    <property type="entry name" value="Vaccinia Virus protein VP39"/>
    <property type="match status" value="1"/>
</dbReference>
<keyword evidence="4" id="KW-1185">Reference proteome</keyword>
<dbReference type="EMBL" id="JASJOU010000005">
    <property type="protein sequence ID" value="MDJ1502559.1"/>
    <property type="molecule type" value="Genomic_DNA"/>
</dbReference>
<dbReference type="SUPFAM" id="SSF53335">
    <property type="entry name" value="S-adenosyl-L-methionine-dependent methyltransferases"/>
    <property type="match status" value="1"/>
</dbReference>
<feature type="domain" description="Methyltransferase putative zinc binding" evidence="1">
    <location>
        <begin position="3"/>
        <end position="64"/>
    </location>
</feature>
<evidence type="ECO:0000259" key="1">
    <source>
        <dbReference type="Pfam" id="PF08421"/>
    </source>
</evidence>
<dbReference type="Pfam" id="PF08421">
    <property type="entry name" value="Methyltransf_13"/>
    <property type="match status" value="1"/>
</dbReference>
<dbReference type="InterPro" id="IPR038576">
    <property type="entry name" value="Methyltransf_Zn-bd_dom_put_sf"/>
</dbReference>
<dbReference type="RefSeq" id="WP_314512678.1">
    <property type="nucleotide sequence ID" value="NZ_JASJOU010000005.1"/>
</dbReference>
<reference evidence="3" key="1">
    <citation type="submission" date="2023-05" db="EMBL/GenBank/DDBJ databases">
        <authorList>
            <person name="Zhang X."/>
        </authorList>
    </citation>
    <scope>NUCLEOTIDE SEQUENCE</scope>
    <source>
        <strain evidence="3">BD1B2-1</strain>
    </source>
</reference>
<dbReference type="Pfam" id="PF13489">
    <property type="entry name" value="Methyltransf_23"/>
    <property type="match status" value="1"/>
</dbReference>
<evidence type="ECO:0000259" key="2">
    <source>
        <dbReference type="Pfam" id="PF08484"/>
    </source>
</evidence>
<proteinExistence type="predicted"/>
<name>A0AAE3R2I2_9BACT</name>
<dbReference type="InterPro" id="IPR029063">
    <property type="entry name" value="SAM-dependent_MTases_sf"/>
</dbReference>
<dbReference type="Gene3D" id="3.40.50.720">
    <property type="entry name" value="NAD(P)-binding Rossmann-like Domain"/>
    <property type="match status" value="1"/>
</dbReference>
<evidence type="ECO:0000313" key="3">
    <source>
        <dbReference type="EMBL" id="MDJ1502559.1"/>
    </source>
</evidence>
<sequence length="426" mass="48592">MHCRHCNTELKHEFVDLVSSPPANSFLSHEELNEPEVYYPLKLYVCHECFLVQIDEYKKATEIFNNDYIYYSSFSKSWLEHAKRYTEMMQERFGINEDSMVVEIASNDGYLLQYFKEKNVSVLGIEPTRNTAAEAVKKGISTITDYFSKKLAVRLGLKANLLIGNNVLAHVPDINDFVSGMKMLLADDGIITMEFPHLLKLIEECQFDTIYHEHFSYLSFVSVKRIFEAQGLEMFDVQEISTHGGSLRIFAKHAGNQKHQITPNVEKLLQKEEAAGLKNIGSYADFQSKVSKIKYDFLLFLLEKKKEGKKIAAYGAAAKGNTFLNYCGVVGTELIEFAVDASPYKQNKYLPGSHIPVVNEYKIKEQKPDYVVILPWNLRDEISKQLSYIGDWGGQFVTCIPDLKVISPKKAVQDNVSAQKLEEVEK</sequence>
<protein>
    <submittedName>
        <fullName evidence="3">Class I SAM-dependent methyltransferase</fullName>
        <ecNumber evidence="3">2.1.1.-</ecNumber>
    </submittedName>
</protein>
<evidence type="ECO:0000313" key="4">
    <source>
        <dbReference type="Proteomes" id="UP001232063"/>
    </source>
</evidence>
<dbReference type="InterPro" id="IPR013691">
    <property type="entry name" value="MeTrfase_14"/>
</dbReference>
<accession>A0AAE3R2I2</accession>
<keyword evidence="3" id="KW-0489">Methyltransferase</keyword>
<dbReference type="EC" id="2.1.1.-" evidence="3"/>
<dbReference type="Gene3D" id="6.20.50.110">
    <property type="entry name" value="Methyltransferase, zinc-binding domain"/>
    <property type="match status" value="1"/>
</dbReference>
<dbReference type="Pfam" id="PF08484">
    <property type="entry name" value="Methyltransf_14"/>
    <property type="match status" value="1"/>
</dbReference>
<gene>
    <name evidence="3" type="ORF">QNI22_17960</name>
</gene>
<dbReference type="InterPro" id="IPR013630">
    <property type="entry name" value="Methyltransf_Zn-bd_dom_put"/>
</dbReference>
<feature type="domain" description="C-methyltransferase" evidence="2">
    <location>
        <begin position="242"/>
        <end position="401"/>
    </location>
</feature>
<keyword evidence="3" id="KW-0808">Transferase</keyword>